<keyword evidence="4 7" id="KW-0812">Transmembrane</keyword>
<dbReference type="RefSeq" id="WP_211310509.1">
    <property type="nucleotide sequence ID" value="NZ_QTUC01000001.1"/>
</dbReference>
<proteinExistence type="inferred from homology"/>
<keyword evidence="5 7" id="KW-1133">Transmembrane helix</keyword>
<comment type="similarity">
    <text evidence="2">Belongs to the DoxX family.</text>
</comment>
<evidence type="ECO:0000256" key="6">
    <source>
        <dbReference type="ARBA" id="ARBA00023136"/>
    </source>
</evidence>
<protein>
    <submittedName>
        <fullName evidence="8">Putative oxidoreductase</fullName>
    </submittedName>
</protein>
<comment type="caution">
    <text evidence="8">The sequence shown here is derived from an EMBL/GenBank/DDBJ whole genome shotgun (WGS) entry which is preliminary data.</text>
</comment>
<dbReference type="Pfam" id="PF07681">
    <property type="entry name" value="DoxX"/>
    <property type="match status" value="1"/>
</dbReference>
<evidence type="ECO:0000256" key="7">
    <source>
        <dbReference type="SAM" id="Phobius"/>
    </source>
</evidence>
<keyword evidence="3" id="KW-1003">Cell membrane</keyword>
<dbReference type="GO" id="GO:0005886">
    <property type="term" value="C:plasma membrane"/>
    <property type="evidence" value="ECO:0007669"/>
    <property type="project" value="UniProtKB-SubCell"/>
</dbReference>
<dbReference type="PANTHER" id="PTHR33452">
    <property type="entry name" value="OXIDOREDUCTASE CATD-RELATED"/>
    <property type="match status" value="1"/>
</dbReference>
<dbReference type="PANTHER" id="PTHR33452:SF1">
    <property type="entry name" value="INNER MEMBRANE PROTEIN YPHA-RELATED"/>
    <property type="match status" value="1"/>
</dbReference>
<keyword evidence="9" id="KW-1185">Reference proteome</keyword>
<dbReference type="AlphaFoldDB" id="A0A3D9V6J6"/>
<keyword evidence="6 7" id="KW-0472">Membrane</keyword>
<dbReference type="InterPro" id="IPR051907">
    <property type="entry name" value="DoxX-like_oxidoreductase"/>
</dbReference>
<evidence type="ECO:0000256" key="1">
    <source>
        <dbReference type="ARBA" id="ARBA00004651"/>
    </source>
</evidence>
<reference evidence="8 9" key="1">
    <citation type="submission" date="2018-08" db="EMBL/GenBank/DDBJ databases">
        <title>Sequencing the genomes of 1000 actinobacteria strains.</title>
        <authorList>
            <person name="Klenk H.-P."/>
        </authorList>
    </citation>
    <scope>NUCLEOTIDE SEQUENCE [LARGE SCALE GENOMIC DNA]</scope>
    <source>
        <strain evidence="8 9">DSM 22891</strain>
    </source>
</reference>
<evidence type="ECO:0000256" key="3">
    <source>
        <dbReference type="ARBA" id="ARBA00022475"/>
    </source>
</evidence>
<dbReference type="InterPro" id="IPR032808">
    <property type="entry name" value="DoxX"/>
</dbReference>
<accession>A0A3D9V6J6</accession>
<evidence type="ECO:0000256" key="5">
    <source>
        <dbReference type="ARBA" id="ARBA00022989"/>
    </source>
</evidence>
<organism evidence="8 9">
    <name type="scientific">Thermasporomyces composti</name>
    <dbReference type="NCBI Taxonomy" id="696763"/>
    <lineage>
        <taxon>Bacteria</taxon>
        <taxon>Bacillati</taxon>
        <taxon>Actinomycetota</taxon>
        <taxon>Actinomycetes</taxon>
        <taxon>Propionibacteriales</taxon>
        <taxon>Nocardioidaceae</taxon>
        <taxon>Thermasporomyces</taxon>
    </lineage>
</organism>
<comment type="subcellular location">
    <subcellularLocation>
        <location evidence="1">Cell membrane</location>
        <topology evidence="1">Multi-pass membrane protein</topology>
    </subcellularLocation>
</comment>
<feature type="transmembrane region" description="Helical" evidence="7">
    <location>
        <begin position="111"/>
        <end position="132"/>
    </location>
</feature>
<feature type="transmembrane region" description="Helical" evidence="7">
    <location>
        <begin position="43"/>
        <end position="64"/>
    </location>
</feature>
<dbReference type="EMBL" id="QTUC01000001">
    <property type="protein sequence ID" value="REF35810.1"/>
    <property type="molecule type" value="Genomic_DNA"/>
</dbReference>
<evidence type="ECO:0000256" key="4">
    <source>
        <dbReference type="ARBA" id="ARBA00022692"/>
    </source>
</evidence>
<gene>
    <name evidence="8" type="ORF">DFJ64_1202</name>
</gene>
<sequence>MAARRSVVAVRDVVLLLARVGLGVVLLAHGWQKYHDLGIDQTAAGFAQVGIPLPTLAASVVTYLELVGGALLILGLLVPVVGVLVALEMAGAIAFVHAPYGVFVTEGGWELALLTGLLALTLAAFGSGRVGLDALLFRRRRRRQAEPVEGPE</sequence>
<name>A0A3D9V6J6_THECX</name>
<feature type="transmembrane region" description="Helical" evidence="7">
    <location>
        <begin position="71"/>
        <end position="96"/>
    </location>
</feature>
<feature type="transmembrane region" description="Helical" evidence="7">
    <location>
        <begin position="12"/>
        <end position="31"/>
    </location>
</feature>
<dbReference type="Proteomes" id="UP000256485">
    <property type="component" value="Unassembled WGS sequence"/>
</dbReference>
<evidence type="ECO:0000256" key="2">
    <source>
        <dbReference type="ARBA" id="ARBA00006679"/>
    </source>
</evidence>
<evidence type="ECO:0000313" key="8">
    <source>
        <dbReference type="EMBL" id="REF35810.1"/>
    </source>
</evidence>
<evidence type="ECO:0000313" key="9">
    <source>
        <dbReference type="Proteomes" id="UP000256485"/>
    </source>
</evidence>